<gene>
    <name evidence="2" type="ORF">LCGC14_0031840</name>
</gene>
<keyword evidence="1" id="KW-1133">Transmembrane helix</keyword>
<dbReference type="InterPro" id="IPR007313">
    <property type="entry name" value="FxsA"/>
</dbReference>
<sequence length="147" mass="16099">MPIIRILLLLLPLVELAGLIVLGQFIGVGYTLLWVLASGLLGIIMIQRQGWGMLQRLQTQMAQNRAPLSVLKSGMWGVLAGVLLVIPGVVTDLLALPALIMALRHRNKAQPGEPGGPQVWKQGEHNVIEGEWAPGTERRPEKHIDKE</sequence>
<protein>
    <recommendedName>
        <fullName evidence="3">FxsA cytoplasmic membrane protein</fullName>
    </recommendedName>
</protein>
<dbReference type="GO" id="GO:0016020">
    <property type="term" value="C:membrane"/>
    <property type="evidence" value="ECO:0007669"/>
    <property type="project" value="InterPro"/>
</dbReference>
<reference evidence="2" key="1">
    <citation type="journal article" date="2015" name="Nature">
        <title>Complex archaea that bridge the gap between prokaryotes and eukaryotes.</title>
        <authorList>
            <person name="Spang A."/>
            <person name="Saw J.H."/>
            <person name="Jorgensen S.L."/>
            <person name="Zaremba-Niedzwiedzka K."/>
            <person name="Martijn J."/>
            <person name="Lind A.E."/>
            <person name="van Eijk R."/>
            <person name="Schleper C."/>
            <person name="Guy L."/>
            <person name="Ettema T.J."/>
        </authorList>
    </citation>
    <scope>NUCLEOTIDE SEQUENCE</scope>
</reference>
<name>A0A0F9W025_9ZZZZ</name>
<accession>A0A0F9W025</accession>
<dbReference type="PANTHER" id="PTHR35335">
    <property type="entry name" value="UPF0716 PROTEIN FXSA"/>
    <property type="match status" value="1"/>
</dbReference>
<proteinExistence type="predicted"/>
<dbReference type="Pfam" id="PF04186">
    <property type="entry name" value="FxsA"/>
    <property type="match status" value="1"/>
</dbReference>
<evidence type="ECO:0008006" key="3">
    <source>
        <dbReference type="Google" id="ProtNLM"/>
    </source>
</evidence>
<feature type="transmembrane region" description="Helical" evidence="1">
    <location>
        <begin position="75"/>
        <end position="103"/>
    </location>
</feature>
<feature type="transmembrane region" description="Helical" evidence="1">
    <location>
        <begin position="7"/>
        <end position="26"/>
    </location>
</feature>
<dbReference type="EMBL" id="LAZR01000006">
    <property type="protein sequence ID" value="KKO09690.1"/>
    <property type="molecule type" value="Genomic_DNA"/>
</dbReference>
<keyword evidence="1" id="KW-0472">Membrane</keyword>
<comment type="caution">
    <text evidence="2">The sequence shown here is derived from an EMBL/GenBank/DDBJ whole genome shotgun (WGS) entry which is preliminary data.</text>
</comment>
<organism evidence="2">
    <name type="scientific">marine sediment metagenome</name>
    <dbReference type="NCBI Taxonomy" id="412755"/>
    <lineage>
        <taxon>unclassified sequences</taxon>
        <taxon>metagenomes</taxon>
        <taxon>ecological metagenomes</taxon>
    </lineage>
</organism>
<dbReference type="AlphaFoldDB" id="A0A0F9W025"/>
<dbReference type="NCBIfam" id="NF008528">
    <property type="entry name" value="PRK11463.1-2"/>
    <property type="match status" value="1"/>
</dbReference>
<evidence type="ECO:0000256" key="1">
    <source>
        <dbReference type="SAM" id="Phobius"/>
    </source>
</evidence>
<dbReference type="PANTHER" id="PTHR35335:SF1">
    <property type="entry name" value="UPF0716 PROTEIN FXSA"/>
    <property type="match status" value="1"/>
</dbReference>
<feature type="transmembrane region" description="Helical" evidence="1">
    <location>
        <begin position="32"/>
        <end position="54"/>
    </location>
</feature>
<keyword evidence="1" id="KW-0812">Transmembrane</keyword>
<evidence type="ECO:0000313" key="2">
    <source>
        <dbReference type="EMBL" id="KKO09690.1"/>
    </source>
</evidence>